<evidence type="ECO:0000313" key="1">
    <source>
        <dbReference type="EMBL" id="NHR08071.1"/>
    </source>
</evidence>
<proteinExistence type="predicted"/>
<evidence type="ECO:0000313" key="2">
    <source>
        <dbReference type="Proteomes" id="UP001515641"/>
    </source>
</evidence>
<keyword evidence="2" id="KW-1185">Reference proteome</keyword>
<comment type="caution">
    <text evidence="1">The sequence shown here is derived from an EMBL/GenBank/DDBJ whole genome shotgun (WGS) entry which is preliminary data.</text>
</comment>
<reference evidence="1 2" key="1">
    <citation type="submission" date="2020-03" db="EMBL/GenBank/DDBJ databases">
        <title>Draft genome sequence of environmentally isolated cultures.</title>
        <authorList>
            <person name="Wilson H.S."/>
            <person name="De Leon M.E."/>
        </authorList>
    </citation>
    <scope>NUCLEOTIDE SEQUENCE [LARGE SCALE GENOMIC DNA]</scope>
    <source>
        <strain evidence="1 2">HSC-31F16</strain>
    </source>
</reference>
<protein>
    <recommendedName>
        <fullName evidence="3">Phage tail protein</fullName>
    </recommendedName>
</protein>
<dbReference type="RefSeq" id="WP_166453776.1">
    <property type="nucleotide sequence ID" value="NZ_JAAOMA010000049.1"/>
</dbReference>
<evidence type="ECO:0008006" key="3">
    <source>
        <dbReference type="Google" id="ProtNLM"/>
    </source>
</evidence>
<dbReference type="Proteomes" id="UP001515641">
    <property type="component" value="Unassembled WGS sequence"/>
</dbReference>
<name>A0ABX0LAW4_9NEIS</name>
<accession>A0ABX0LAW4</accession>
<sequence>MIKSLQSAIEQHLAQALPGVRVGFYPDMESDTLPLPMLALELSEFEPGRDMGADQLALVATIQARLVLDPALAGAEFDAPQMAARVALEVYRAKNFGQPLTPARLRQVGPDGFKPQLEGYLVWLIEWVHEIDVGEPGELIFPFAPTGVGNVSGPGVAEVVGP</sequence>
<dbReference type="EMBL" id="JAAOMA010000049">
    <property type="protein sequence ID" value="NHR08071.1"/>
    <property type="molecule type" value="Genomic_DNA"/>
</dbReference>
<gene>
    <name evidence="1" type="ORF">HA052_23040</name>
</gene>
<organism evidence="1 2">
    <name type="scientific">Chromobacterium fluminis</name>
    <dbReference type="NCBI Taxonomy" id="3044269"/>
    <lineage>
        <taxon>Bacteria</taxon>
        <taxon>Pseudomonadati</taxon>
        <taxon>Pseudomonadota</taxon>
        <taxon>Betaproteobacteria</taxon>
        <taxon>Neisseriales</taxon>
        <taxon>Chromobacteriaceae</taxon>
        <taxon>Chromobacterium</taxon>
    </lineage>
</organism>